<dbReference type="Pfam" id="PF04100">
    <property type="entry name" value="Vps53_N"/>
    <property type="match status" value="1"/>
</dbReference>
<reference evidence="9" key="1">
    <citation type="journal article" date="2021" name="Open Biol.">
        <title>Shared evolutionary footprints suggest mitochondrial oxidative damage underlies multiple complex I losses in fungi.</title>
        <authorList>
            <person name="Schikora-Tamarit M.A."/>
            <person name="Marcet-Houben M."/>
            <person name="Nosek J."/>
            <person name="Gabaldon T."/>
        </authorList>
    </citation>
    <scope>NUCLEOTIDE SEQUENCE</scope>
    <source>
        <strain evidence="9">NCAIM Y.01608</strain>
    </source>
</reference>
<dbReference type="EMBL" id="JAEUBD010001571">
    <property type="protein sequence ID" value="KAH3658952.1"/>
    <property type="molecule type" value="Genomic_DNA"/>
</dbReference>
<accession>A0A9P8NSM2</accession>
<dbReference type="GO" id="GO:0010008">
    <property type="term" value="C:endosome membrane"/>
    <property type="evidence" value="ECO:0007669"/>
    <property type="project" value="UniProtKB-SubCell"/>
</dbReference>
<proteinExistence type="inferred from homology"/>
<dbReference type="GO" id="GO:0000938">
    <property type="term" value="C:GARP complex"/>
    <property type="evidence" value="ECO:0007669"/>
    <property type="project" value="InterPro"/>
</dbReference>
<sequence length="823" mass="93987">MSGKSFKDRLIEAGSTRASEGNSIMADNYDPLLDIHELFPTPASLAQLDTLLAYINVYKLQIDSDIQTRQSQYHEAMLNASEGKDALGAVDEELESLIADVKDTKISAEATGSTINRMTASIKSLDNAKKNLTLTMTIMKRLQMLVTAYENLESFLSDTTNPVKDYLQIKQLFSVVVELMNHFQSYKSIDEINTLNKKIGSLKNRIIDEIFADFEREIMEELHNPQLASACELLELLGRPYRDKLTTWYTITTLKELTNIFKATEEAGSLDNLKRRFMFFRQILTNFEKYHANVFPESWKMSQELTSHFCKITRKDLSEATAKETRLTGSKVDVNLLLNALGETLDFEAFISKKFKQSFEGSISDVFEPYLNIWIEHQRTVINNKFMEFMNPESMLKKSGVETGGTNVNVLESAADLFRLYRQILAQLSKLSQGESLVKLSTVFSEYLLKYRQTVLEPLVPDSKRLSSGSETEQAEGTAIICLVLNTADYCSITVSQLEEKLAILVNPPTLAQKMDFEKARNSYLNLINNCINLLFVKMENDLHHSWREMLNYNWKIISEVSGESRYMGSVKRVIRENCSLIFPNFNRVLYIRNYLDKLVELVLSELWLNIVKLRPITEIMAEQFVFDLQSLKSFLLDLPSLSPEPVKITSSNSFSKNIGSKVSNINTLLKILMVSTSPMSDFMSSYFTIVADSNFNNFVKVLKLKGLLTNDATYEKDKHRYLDQFKNELRHFETTEETLPESNSFLEGLKLEDAPEGVVSSPNMALTGFFNSPNSNFKIDKQSLLNTRDHFEKNIAKTFNINDNKIDIGENLKSFGKFFKKN</sequence>
<evidence type="ECO:0000259" key="7">
    <source>
        <dbReference type="Pfam" id="PF04100"/>
    </source>
</evidence>
<evidence type="ECO:0000256" key="1">
    <source>
        <dbReference type="ARBA" id="ARBA00004150"/>
    </source>
</evidence>
<dbReference type="GO" id="GO:0042147">
    <property type="term" value="P:retrograde transport, endosome to Golgi"/>
    <property type="evidence" value="ECO:0007669"/>
    <property type="project" value="InterPro"/>
</dbReference>
<gene>
    <name evidence="9" type="ORF">OGATHE_006678</name>
</gene>
<evidence type="ECO:0000256" key="6">
    <source>
        <dbReference type="ARBA" id="ARBA00023136"/>
    </source>
</evidence>
<feature type="domain" description="Vps53 C-terminal" evidence="8">
    <location>
        <begin position="623"/>
        <end position="708"/>
    </location>
</feature>
<dbReference type="InterPro" id="IPR038260">
    <property type="entry name" value="Vps53_C_sf"/>
</dbReference>
<evidence type="ECO:0000256" key="3">
    <source>
        <dbReference type="ARBA" id="ARBA00008628"/>
    </source>
</evidence>
<comment type="caution">
    <text evidence="9">The sequence shown here is derived from an EMBL/GenBank/DDBJ whole genome shotgun (WGS) entry which is preliminary data.</text>
</comment>
<comment type="similarity">
    <text evidence="3">Belongs to the VPS53 family.</text>
</comment>
<dbReference type="Pfam" id="PF16854">
    <property type="entry name" value="VPS53_C"/>
    <property type="match status" value="1"/>
</dbReference>
<evidence type="ECO:0000259" key="8">
    <source>
        <dbReference type="Pfam" id="PF16854"/>
    </source>
</evidence>
<reference evidence="9" key="2">
    <citation type="submission" date="2021-01" db="EMBL/GenBank/DDBJ databases">
        <authorList>
            <person name="Schikora-Tamarit M.A."/>
        </authorList>
    </citation>
    <scope>NUCLEOTIDE SEQUENCE</scope>
    <source>
        <strain evidence="9">NCAIM Y.01608</strain>
    </source>
</reference>
<keyword evidence="10" id="KW-1185">Reference proteome</keyword>
<dbReference type="Gene3D" id="1.10.357.110">
    <property type="entry name" value="Vacuolar protein sorting-associated protein 53, C-terminus"/>
    <property type="match status" value="1"/>
</dbReference>
<feature type="domain" description="Vps53 N-terminal" evidence="7">
    <location>
        <begin position="28"/>
        <end position="391"/>
    </location>
</feature>
<keyword evidence="6" id="KW-0472">Membrane</keyword>
<protein>
    <recommendedName>
        <fullName evidence="11">Vps53 N-terminal domain-containing protein</fullName>
    </recommendedName>
</protein>
<keyword evidence="4" id="KW-0967">Endosome</keyword>
<dbReference type="OrthoDB" id="10261632at2759"/>
<evidence type="ECO:0008006" key="11">
    <source>
        <dbReference type="Google" id="ProtNLM"/>
    </source>
</evidence>
<dbReference type="PANTHER" id="PTHR12820">
    <property type="entry name" value="VACUOLAR SORTING PROTEIN 53"/>
    <property type="match status" value="1"/>
</dbReference>
<dbReference type="Proteomes" id="UP000788993">
    <property type="component" value="Unassembled WGS sequence"/>
</dbReference>
<name>A0A9P8NSM2_9ASCO</name>
<organism evidence="9 10">
    <name type="scientific">Ogataea polymorpha</name>
    <dbReference type="NCBI Taxonomy" id="460523"/>
    <lineage>
        <taxon>Eukaryota</taxon>
        <taxon>Fungi</taxon>
        <taxon>Dikarya</taxon>
        <taxon>Ascomycota</taxon>
        <taxon>Saccharomycotina</taxon>
        <taxon>Pichiomycetes</taxon>
        <taxon>Pichiales</taxon>
        <taxon>Pichiaceae</taxon>
        <taxon>Ogataea</taxon>
    </lineage>
</organism>
<dbReference type="InterPro" id="IPR007234">
    <property type="entry name" value="Vps53_N"/>
</dbReference>
<dbReference type="InterPro" id="IPR039766">
    <property type="entry name" value="Vps53"/>
</dbReference>
<dbReference type="AlphaFoldDB" id="A0A9P8NSM2"/>
<evidence type="ECO:0000256" key="4">
    <source>
        <dbReference type="ARBA" id="ARBA00022753"/>
    </source>
</evidence>
<dbReference type="PANTHER" id="PTHR12820:SF0">
    <property type="entry name" value="VACUOLAR PROTEIN SORTING-ASSOCIATED PROTEIN 53 HOMOLOG"/>
    <property type="match status" value="1"/>
</dbReference>
<evidence type="ECO:0000256" key="2">
    <source>
        <dbReference type="ARBA" id="ARBA00004481"/>
    </source>
</evidence>
<dbReference type="Gene3D" id="1.10.357.50">
    <property type="match status" value="1"/>
</dbReference>
<comment type="subcellular location">
    <subcellularLocation>
        <location evidence="2">Endosome membrane</location>
        <topology evidence="2">Peripheral membrane protein</topology>
    </subcellularLocation>
    <subcellularLocation>
        <location evidence="1">Golgi apparatus</location>
        <location evidence="1">trans-Golgi network membrane</location>
        <topology evidence="1">Peripheral membrane protein</topology>
    </subcellularLocation>
</comment>
<evidence type="ECO:0000256" key="5">
    <source>
        <dbReference type="ARBA" id="ARBA00023034"/>
    </source>
</evidence>
<evidence type="ECO:0000313" key="10">
    <source>
        <dbReference type="Proteomes" id="UP000788993"/>
    </source>
</evidence>
<keyword evidence="5" id="KW-0333">Golgi apparatus</keyword>
<dbReference type="GO" id="GO:0005829">
    <property type="term" value="C:cytosol"/>
    <property type="evidence" value="ECO:0007669"/>
    <property type="project" value="GOC"/>
</dbReference>
<evidence type="ECO:0000313" key="9">
    <source>
        <dbReference type="EMBL" id="KAH3658952.1"/>
    </source>
</evidence>
<dbReference type="InterPro" id="IPR031745">
    <property type="entry name" value="Vps53_C"/>
</dbReference>